<evidence type="ECO:0000313" key="2">
    <source>
        <dbReference type="EMBL" id="GLY58883.1"/>
    </source>
</evidence>
<evidence type="ECO:0000313" key="3">
    <source>
        <dbReference type="EMBL" id="QDP76223.1"/>
    </source>
</evidence>
<dbReference type="Proteomes" id="UP000319068">
    <property type="component" value="Chromosome"/>
</dbReference>
<dbReference type="EMBL" id="BSTG01000005">
    <property type="protein sequence ID" value="GLY58883.1"/>
    <property type="molecule type" value="Genomic_DNA"/>
</dbReference>
<dbReference type="AlphaFoldDB" id="A0AAV5PB48"/>
<name>A0AAV5PB48_CELCE</name>
<feature type="compositionally biased region" description="Low complexity" evidence="1">
    <location>
        <begin position="240"/>
        <end position="251"/>
    </location>
</feature>
<protein>
    <submittedName>
        <fullName evidence="2">Uncharacterized protein</fullName>
    </submittedName>
</protein>
<dbReference type="EMBL" id="CP041694">
    <property type="protein sequence ID" value="QDP76223.1"/>
    <property type="molecule type" value="Genomic_DNA"/>
</dbReference>
<evidence type="ECO:0000313" key="4">
    <source>
        <dbReference type="Proteomes" id="UP000319068"/>
    </source>
</evidence>
<keyword evidence="4" id="KW-1185">Reference proteome</keyword>
<dbReference type="Proteomes" id="UP001165168">
    <property type="component" value="Unassembled WGS sequence"/>
</dbReference>
<reference evidence="2" key="2">
    <citation type="submission" date="2023-03" db="EMBL/GenBank/DDBJ databases">
        <title>Cellulosimicrobium cellulans NBRC 103059.</title>
        <authorList>
            <person name="Ichikawa N."/>
            <person name="Sato H."/>
            <person name="Tonouchi N."/>
        </authorList>
    </citation>
    <scope>NUCLEOTIDE SEQUENCE</scope>
    <source>
        <strain evidence="2">NBRC 103059</strain>
    </source>
</reference>
<dbReference type="RefSeq" id="WP_137281010.1">
    <property type="nucleotide sequence ID" value="NZ_BSTG01000005.1"/>
</dbReference>
<accession>A0AAV5PB48</accession>
<sequence length="278" mass="30214">MPDGAEVVAATAACVAAAIVAWQSWETRKSANASREAAQAAAAGLETANDALEIARQEEGHSRALVVEAHRARIDATLPAISVIPQQTIFWPPTLSPNPYQANSWERCPLDASFTLPADARKALGVQGRIGIYNGSQRVVQLRVDYLPMDGGERVYDRVVTLAPGADHSIEFLAWTWIEHWVTQEDAATRSLEGQPPGVSYSDQLDSGGSISWSFAISHAPIYQTHDSEPGRYRLISAEPSPGRSSPGSPSLIVQREYRTYWLSRPDGIELPSPEVAE</sequence>
<proteinExistence type="predicted"/>
<gene>
    <name evidence="2" type="ORF">Ccel01_34850</name>
    <name evidence="3" type="ORF">FOG94_14880</name>
</gene>
<organism evidence="2 5">
    <name type="scientific">Cellulosimicrobium cellulans</name>
    <name type="common">Arthrobacter luteus</name>
    <dbReference type="NCBI Taxonomy" id="1710"/>
    <lineage>
        <taxon>Bacteria</taxon>
        <taxon>Bacillati</taxon>
        <taxon>Actinomycetota</taxon>
        <taxon>Actinomycetes</taxon>
        <taxon>Micrococcales</taxon>
        <taxon>Promicromonosporaceae</taxon>
        <taxon>Cellulosimicrobium</taxon>
    </lineage>
</organism>
<evidence type="ECO:0000313" key="5">
    <source>
        <dbReference type="Proteomes" id="UP001165168"/>
    </source>
</evidence>
<feature type="region of interest" description="Disordered" evidence="1">
    <location>
        <begin position="233"/>
        <end position="252"/>
    </location>
</feature>
<reference evidence="3 4" key="1">
    <citation type="submission" date="2019-07" db="EMBL/GenBank/DDBJ databases">
        <title>Complete Genome Sequence and Methylome Analysis of Arthrobacter luteus NEB113.</title>
        <authorList>
            <person name="Fomenkov A."/>
            <person name="Anton B.P."/>
            <person name="Vincze T."/>
            <person name="Roberts R.J."/>
        </authorList>
    </citation>
    <scope>NUCLEOTIDE SEQUENCE [LARGE SCALE GENOMIC DNA]</scope>
    <source>
        <strain evidence="3 4">NEB113</strain>
    </source>
</reference>
<evidence type="ECO:0000256" key="1">
    <source>
        <dbReference type="SAM" id="MobiDB-lite"/>
    </source>
</evidence>